<reference evidence="2" key="2">
    <citation type="submission" date="2020-11" db="EMBL/GenBank/DDBJ databases">
        <authorList>
            <person name="McCartney M.A."/>
            <person name="Auch B."/>
            <person name="Kono T."/>
            <person name="Mallez S."/>
            <person name="Becker A."/>
            <person name="Gohl D.M."/>
            <person name="Silverstein K.A.T."/>
            <person name="Koren S."/>
            <person name="Bechman K.B."/>
            <person name="Herman A."/>
            <person name="Abrahante J.E."/>
            <person name="Garbe J."/>
        </authorList>
    </citation>
    <scope>NUCLEOTIDE SEQUENCE</scope>
    <source>
        <strain evidence="2">Duluth1</strain>
        <tissue evidence="2">Whole animal</tissue>
    </source>
</reference>
<comment type="caution">
    <text evidence="2">The sequence shown here is derived from an EMBL/GenBank/DDBJ whole genome shotgun (WGS) entry which is preliminary data.</text>
</comment>
<sequence>MDENLSDSRPPLKVRIKLNQVRYPIILHENFTKSPIFPEPSDDSDTDDDLKNSITVNAGFSCSSSKKSPMHSNTERQPIKIKMKTLLTKMNSCDKGEDLSLMDGEQKASFDDMKCKERADVHFYISDSESEPEPISHGNVIFETNSNSESSSSVNSDSEDEIQGTIENILDSRDGDKEQCDKHGNNHKSAQIQVPDEHLSDYDDDSGN</sequence>
<reference evidence="2" key="1">
    <citation type="journal article" date="2019" name="bioRxiv">
        <title>The Genome of the Zebra Mussel, Dreissena polymorpha: A Resource for Invasive Species Research.</title>
        <authorList>
            <person name="McCartney M.A."/>
            <person name="Auch B."/>
            <person name="Kono T."/>
            <person name="Mallez S."/>
            <person name="Zhang Y."/>
            <person name="Obille A."/>
            <person name="Becker A."/>
            <person name="Abrahante J.E."/>
            <person name="Garbe J."/>
            <person name="Badalamenti J.P."/>
            <person name="Herman A."/>
            <person name="Mangelson H."/>
            <person name="Liachko I."/>
            <person name="Sullivan S."/>
            <person name="Sone E.D."/>
            <person name="Koren S."/>
            <person name="Silverstein K.A.T."/>
            <person name="Beckman K.B."/>
            <person name="Gohl D.M."/>
        </authorList>
    </citation>
    <scope>NUCLEOTIDE SEQUENCE</scope>
    <source>
        <strain evidence="2">Duluth1</strain>
        <tissue evidence="2">Whole animal</tissue>
    </source>
</reference>
<dbReference type="Proteomes" id="UP000828390">
    <property type="component" value="Unassembled WGS sequence"/>
</dbReference>
<evidence type="ECO:0000313" key="2">
    <source>
        <dbReference type="EMBL" id="KAH3887216.1"/>
    </source>
</evidence>
<gene>
    <name evidence="2" type="ORF">DPMN_011232</name>
</gene>
<feature type="region of interest" description="Disordered" evidence="1">
    <location>
        <begin position="126"/>
        <end position="208"/>
    </location>
</feature>
<keyword evidence="3" id="KW-1185">Reference proteome</keyword>
<name>A0A9D4N3N5_DREPO</name>
<proteinExistence type="predicted"/>
<feature type="compositionally biased region" description="Basic and acidic residues" evidence="1">
    <location>
        <begin position="170"/>
        <end position="184"/>
    </location>
</feature>
<dbReference type="AlphaFoldDB" id="A0A9D4N3N5"/>
<organism evidence="2 3">
    <name type="scientific">Dreissena polymorpha</name>
    <name type="common">Zebra mussel</name>
    <name type="synonym">Mytilus polymorpha</name>
    <dbReference type="NCBI Taxonomy" id="45954"/>
    <lineage>
        <taxon>Eukaryota</taxon>
        <taxon>Metazoa</taxon>
        <taxon>Spiralia</taxon>
        <taxon>Lophotrochozoa</taxon>
        <taxon>Mollusca</taxon>
        <taxon>Bivalvia</taxon>
        <taxon>Autobranchia</taxon>
        <taxon>Heteroconchia</taxon>
        <taxon>Euheterodonta</taxon>
        <taxon>Imparidentia</taxon>
        <taxon>Neoheterodontei</taxon>
        <taxon>Myida</taxon>
        <taxon>Dreissenoidea</taxon>
        <taxon>Dreissenidae</taxon>
        <taxon>Dreissena</taxon>
    </lineage>
</organism>
<accession>A0A9D4N3N5</accession>
<dbReference type="EMBL" id="JAIWYP010000001">
    <property type="protein sequence ID" value="KAH3887216.1"/>
    <property type="molecule type" value="Genomic_DNA"/>
</dbReference>
<protein>
    <submittedName>
        <fullName evidence="2">Uncharacterized protein</fullName>
    </submittedName>
</protein>
<feature type="compositionally biased region" description="Low complexity" evidence="1">
    <location>
        <begin position="145"/>
        <end position="156"/>
    </location>
</feature>
<evidence type="ECO:0000313" key="3">
    <source>
        <dbReference type="Proteomes" id="UP000828390"/>
    </source>
</evidence>
<evidence type="ECO:0000256" key="1">
    <source>
        <dbReference type="SAM" id="MobiDB-lite"/>
    </source>
</evidence>